<dbReference type="CDD" id="cd10917">
    <property type="entry name" value="CE4_NodB_like_6s_7s"/>
    <property type="match status" value="1"/>
</dbReference>
<dbReference type="EMBL" id="FNPH01000003">
    <property type="protein sequence ID" value="SDY67369.1"/>
    <property type="molecule type" value="Genomic_DNA"/>
</dbReference>
<dbReference type="GO" id="GO:0016810">
    <property type="term" value="F:hydrolase activity, acting on carbon-nitrogen (but not peptide) bonds"/>
    <property type="evidence" value="ECO:0007669"/>
    <property type="project" value="InterPro"/>
</dbReference>
<dbReference type="PANTHER" id="PTHR10587:SF137">
    <property type="entry name" value="4-DEOXY-4-FORMAMIDO-L-ARABINOSE-PHOSPHOUNDECAPRENOL DEFORMYLASE ARND-RELATED"/>
    <property type="match status" value="1"/>
</dbReference>
<keyword evidence="1" id="KW-0732">Signal</keyword>
<dbReference type="Pfam" id="PF01522">
    <property type="entry name" value="Polysacc_deac_1"/>
    <property type="match status" value="1"/>
</dbReference>
<dbReference type="SUPFAM" id="SSF88713">
    <property type="entry name" value="Glycoside hydrolase/deacetylase"/>
    <property type="match status" value="1"/>
</dbReference>
<gene>
    <name evidence="3" type="ORF">SAMN05444365_10374</name>
</gene>
<dbReference type="RefSeq" id="WP_091554793.1">
    <property type="nucleotide sequence ID" value="NZ_FNPH01000003.1"/>
</dbReference>
<evidence type="ECO:0000313" key="3">
    <source>
        <dbReference type="EMBL" id="SDY67369.1"/>
    </source>
</evidence>
<dbReference type="Proteomes" id="UP000242415">
    <property type="component" value="Unassembled WGS sequence"/>
</dbReference>
<evidence type="ECO:0000259" key="2">
    <source>
        <dbReference type="PROSITE" id="PS51677"/>
    </source>
</evidence>
<accession>A0A1H3LTF8</accession>
<dbReference type="OrthoDB" id="3864432at2"/>
<keyword evidence="4" id="KW-1185">Reference proteome</keyword>
<dbReference type="STRING" id="405436.SAMN05444365_10374"/>
<dbReference type="Gene3D" id="3.20.20.370">
    <property type="entry name" value="Glycoside hydrolase/deacetylase"/>
    <property type="match status" value="1"/>
</dbReference>
<dbReference type="PROSITE" id="PS51677">
    <property type="entry name" value="NODB"/>
    <property type="match status" value="1"/>
</dbReference>
<proteinExistence type="predicted"/>
<sequence length="273" mass="29776">MGDERARATRRTFLRRGGLLMAGAGLGAAGFAEAADVTDRKLPIRAGAAGATRLQPSRPGRGELLVTWAVETDRKLVALTFDDGPRPEWTTLVLDTLERHRAPATFFMVGQRAQRHAPVVRGRMNGHEVGNHTWAHRDLARTDPAEARTELRRAHDAIQEATGQGPSLLRPPYGHLGGGAVLAAAELGYHLVFWSQQMLEKHFHDDPGAQAREVVAKTQPGTILLAHDVGKPERLVGIRALPELIEGLRGRGYEFVTVSELMRARRGPPGSTE</sequence>
<dbReference type="InterPro" id="IPR011330">
    <property type="entry name" value="Glyco_hydro/deAcase_b/a-brl"/>
</dbReference>
<reference evidence="4" key="1">
    <citation type="submission" date="2016-10" db="EMBL/GenBank/DDBJ databases">
        <authorList>
            <person name="Varghese N."/>
            <person name="Submissions S."/>
        </authorList>
    </citation>
    <scope>NUCLEOTIDE SEQUENCE [LARGE SCALE GENOMIC DNA]</scope>
    <source>
        <strain evidence="4">DSM 45245</strain>
    </source>
</reference>
<feature type="signal peptide" evidence="1">
    <location>
        <begin position="1"/>
        <end position="34"/>
    </location>
</feature>
<dbReference type="InterPro" id="IPR006311">
    <property type="entry name" value="TAT_signal"/>
</dbReference>
<evidence type="ECO:0000256" key="1">
    <source>
        <dbReference type="SAM" id="SignalP"/>
    </source>
</evidence>
<organism evidence="3 4">
    <name type="scientific">Micromonospora pattaloongensis</name>
    <dbReference type="NCBI Taxonomy" id="405436"/>
    <lineage>
        <taxon>Bacteria</taxon>
        <taxon>Bacillati</taxon>
        <taxon>Actinomycetota</taxon>
        <taxon>Actinomycetes</taxon>
        <taxon>Micromonosporales</taxon>
        <taxon>Micromonosporaceae</taxon>
        <taxon>Micromonospora</taxon>
    </lineage>
</organism>
<evidence type="ECO:0000313" key="4">
    <source>
        <dbReference type="Proteomes" id="UP000242415"/>
    </source>
</evidence>
<feature type="chain" id="PRO_5017424428" evidence="1">
    <location>
        <begin position="35"/>
        <end position="273"/>
    </location>
</feature>
<name>A0A1H3LTF8_9ACTN</name>
<dbReference type="PANTHER" id="PTHR10587">
    <property type="entry name" value="GLYCOSYL TRANSFERASE-RELATED"/>
    <property type="match status" value="1"/>
</dbReference>
<feature type="domain" description="NodB homology" evidence="2">
    <location>
        <begin position="75"/>
        <end position="256"/>
    </location>
</feature>
<dbReference type="InterPro" id="IPR002509">
    <property type="entry name" value="NODB_dom"/>
</dbReference>
<dbReference type="PROSITE" id="PS51318">
    <property type="entry name" value="TAT"/>
    <property type="match status" value="1"/>
</dbReference>
<dbReference type="GO" id="GO:0005975">
    <property type="term" value="P:carbohydrate metabolic process"/>
    <property type="evidence" value="ECO:0007669"/>
    <property type="project" value="InterPro"/>
</dbReference>
<dbReference type="InterPro" id="IPR050248">
    <property type="entry name" value="Polysacc_deacetylase_ArnD"/>
</dbReference>
<dbReference type="AlphaFoldDB" id="A0A1H3LTF8"/>
<protein>
    <submittedName>
        <fullName evidence="3">Peptidoglycan/xylan/chitin deacetylase, PgdA/CDA1 family</fullName>
    </submittedName>
</protein>